<organism evidence="2 3">
    <name type="scientific">Cryobacterium melibiosiphilum</name>
    <dbReference type="NCBI Taxonomy" id="995039"/>
    <lineage>
        <taxon>Bacteria</taxon>
        <taxon>Bacillati</taxon>
        <taxon>Actinomycetota</taxon>
        <taxon>Actinomycetes</taxon>
        <taxon>Micrococcales</taxon>
        <taxon>Microbacteriaceae</taxon>
        <taxon>Cryobacterium</taxon>
    </lineage>
</organism>
<name>A0A3A5MJR2_9MICO</name>
<gene>
    <name evidence="2" type="ORF">D6T64_12120</name>
</gene>
<comment type="caution">
    <text evidence="2">The sequence shown here is derived from an EMBL/GenBank/DDBJ whole genome shotgun (WGS) entry which is preliminary data.</text>
</comment>
<protein>
    <recommendedName>
        <fullName evidence="1">IPT/TIG domain-containing protein</fullName>
    </recommendedName>
</protein>
<accession>A0A3A5MJR2</accession>
<dbReference type="Proteomes" id="UP000272015">
    <property type="component" value="Unassembled WGS sequence"/>
</dbReference>
<dbReference type="AlphaFoldDB" id="A0A3A5MJR2"/>
<dbReference type="OrthoDB" id="3239878at2"/>
<dbReference type="InterPro" id="IPR014756">
    <property type="entry name" value="Ig_E-set"/>
</dbReference>
<keyword evidence="3" id="KW-1185">Reference proteome</keyword>
<proteinExistence type="predicted"/>
<dbReference type="GO" id="GO:0005975">
    <property type="term" value="P:carbohydrate metabolic process"/>
    <property type="evidence" value="ECO:0007669"/>
    <property type="project" value="UniProtKB-ARBA"/>
</dbReference>
<dbReference type="InterPro" id="IPR002909">
    <property type="entry name" value="IPT_dom"/>
</dbReference>
<dbReference type="SUPFAM" id="SSF81296">
    <property type="entry name" value="E set domains"/>
    <property type="match status" value="1"/>
</dbReference>
<evidence type="ECO:0000313" key="2">
    <source>
        <dbReference type="EMBL" id="RJT88159.1"/>
    </source>
</evidence>
<sequence length="175" mass="17615">MVRELSYGKTADANGYLTIDAGGHAVEYVAFTEEIFKSGAIRRRIAEVSVTGAKVDKSERGAVNGTELTCAAKRSASLGNDHIGEWWLPASSGTAPTVTAASPSGAATAATVTITGTGFTGATAVKFGAANATSFNVVSSTSITAVMPSGTSGSAEITVTTAYGTSNSFAYTRAA</sequence>
<evidence type="ECO:0000313" key="3">
    <source>
        <dbReference type="Proteomes" id="UP000272015"/>
    </source>
</evidence>
<reference evidence="2 3" key="1">
    <citation type="submission" date="2018-09" db="EMBL/GenBank/DDBJ databases">
        <title>Novel species of Cryobacterium.</title>
        <authorList>
            <person name="Liu Q."/>
            <person name="Xin Y.-H."/>
        </authorList>
    </citation>
    <scope>NUCLEOTIDE SEQUENCE [LARGE SCALE GENOMIC DNA]</scope>
    <source>
        <strain evidence="2 3">Hh39</strain>
    </source>
</reference>
<dbReference type="InterPro" id="IPR013783">
    <property type="entry name" value="Ig-like_fold"/>
</dbReference>
<evidence type="ECO:0000259" key="1">
    <source>
        <dbReference type="Pfam" id="PF01833"/>
    </source>
</evidence>
<feature type="domain" description="IPT/TIG" evidence="1">
    <location>
        <begin position="96"/>
        <end position="168"/>
    </location>
</feature>
<dbReference type="Gene3D" id="2.60.40.10">
    <property type="entry name" value="Immunoglobulins"/>
    <property type="match status" value="1"/>
</dbReference>
<dbReference type="Pfam" id="PF01833">
    <property type="entry name" value="TIG"/>
    <property type="match status" value="1"/>
</dbReference>
<dbReference type="EMBL" id="QZVS01000085">
    <property type="protein sequence ID" value="RJT88159.1"/>
    <property type="molecule type" value="Genomic_DNA"/>
</dbReference>